<keyword evidence="6" id="KW-0067">ATP-binding</keyword>
<dbReference type="FunFam" id="1.10.510.10:FF:000624">
    <property type="entry name" value="Mitogen-activated protein kinase"/>
    <property type="match status" value="1"/>
</dbReference>
<dbReference type="Gene3D" id="1.10.510.10">
    <property type="entry name" value="Transferase(Phosphotransferase) domain 1"/>
    <property type="match status" value="1"/>
</dbReference>
<keyword evidence="9" id="KW-1185">Reference proteome</keyword>
<feature type="compositionally biased region" description="Basic and acidic residues" evidence="7">
    <location>
        <begin position="370"/>
        <end position="381"/>
    </location>
</feature>
<dbReference type="SMART" id="SM00220">
    <property type="entry name" value="S_TKc"/>
    <property type="match status" value="1"/>
</dbReference>
<feature type="domain" description="Protein kinase" evidence="8">
    <location>
        <begin position="37"/>
        <end position="341"/>
    </location>
</feature>
<evidence type="ECO:0000259" key="8">
    <source>
        <dbReference type="PROSITE" id="PS50011"/>
    </source>
</evidence>
<dbReference type="InterPro" id="IPR008271">
    <property type="entry name" value="Ser/Thr_kinase_AS"/>
</dbReference>
<dbReference type="GO" id="GO:0005634">
    <property type="term" value="C:nucleus"/>
    <property type="evidence" value="ECO:0007669"/>
    <property type="project" value="TreeGrafter"/>
</dbReference>
<dbReference type="GO" id="GO:0005524">
    <property type="term" value="F:ATP binding"/>
    <property type="evidence" value="ECO:0007669"/>
    <property type="project" value="UniProtKB-KW"/>
</dbReference>
<dbReference type="InterPro" id="IPR011009">
    <property type="entry name" value="Kinase-like_dom_sf"/>
</dbReference>
<dbReference type="Proteomes" id="UP000492821">
    <property type="component" value="Unassembled WGS sequence"/>
</dbReference>
<evidence type="ECO:0000256" key="5">
    <source>
        <dbReference type="ARBA" id="ARBA00022777"/>
    </source>
</evidence>
<proteinExistence type="inferred from homology"/>
<dbReference type="GO" id="GO:0004674">
    <property type="term" value="F:protein serine/threonine kinase activity"/>
    <property type="evidence" value="ECO:0007669"/>
    <property type="project" value="UniProtKB-KW"/>
</dbReference>
<evidence type="ECO:0000313" key="10">
    <source>
        <dbReference type="WBParaSite" id="Pan_g16316.t1"/>
    </source>
</evidence>
<feature type="region of interest" description="Disordered" evidence="7">
    <location>
        <begin position="370"/>
        <end position="394"/>
    </location>
</feature>
<feature type="compositionally biased region" description="Basic and acidic residues" evidence="7">
    <location>
        <begin position="1"/>
        <end position="11"/>
    </location>
</feature>
<dbReference type="GO" id="GO:0090090">
    <property type="term" value="P:negative regulation of canonical Wnt signaling pathway"/>
    <property type="evidence" value="ECO:0007669"/>
    <property type="project" value="TreeGrafter"/>
</dbReference>
<dbReference type="PANTHER" id="PTHR24057">
    <property type="entry name" value="GLYCOGEN SYNTHASE KINASE-3 ALPHA"/>
    <property type="match status" value="1"/>
</dbReference>
<evidence type="ECO:0000256" key="4">
    <source>
        <dbReference type="ARBA" id="ARBA00022741"/>
    </source>
</evidence>
<dbReference type="GO" id="GO:0032436">
    <property type="term" value="P:positive regulation of proteasomal ubiquitin-dependent protein catabolic process"/>
    <property type="evidence" value="ECO:0007669"/>
    <property type="project" value="TreeGrafter"/>
</dbReference>
<evidence type="ECO:0000256" key="7">
    <source>
        <dbReference type="SAM" id="MobiDB-lite"/>
    </source>
</evidence>
<dbReference type="PROSITE" id="PS00108">
    <property type="entry name" value="PROTEIN_KINASE_ST"/>
    <property type="match status" value="1"/>
</dbReference>
<accession>A0A7E4V4Y2</accession>
<keyword evidence="3" id="KW-0808">Transferase</keyword>
<dbReference type="PANTHER" id="PTHR24057:SF18">
    <property type="entry name" value="SERINE_THREONINE-PROTEIN KINASE R03D7.5-RELATED"/>
    <property type="match status" value="1"/>
</dbReference>
<feature type="region of interest" description="Disordered" evidence="7">
    <location>
        <begin position="1"/>
        <end position="23"/>
    </location>
</feature>
<name>A0A7E4V4Y2_PANRE</name>
<dbReference type="WBParaSite" id="Pan_g16316.t1">
    <property type="protein sequence ID" value="Pan_g16316.t1"/>
    <property type="gene ID" value="Pan_g16316"/>
</dbReference>
<keyword evidence="4" id="KW-0547">Nucleotide-binding</keyword>
<evidence type="ECO:0000256" key="2">
    <source>
        <dbReference type="ARBA" id="ARBA00022527"/>
    </source>
</evidence>
<organism evidence="9 10">
    <name type="scientific">Panagrellus redivivus</name>
    <name type="common">Microworm</name>
    <dbReference type="NCBI Taxonomy" id="6233"/>
    <lineage>
        <taxon>Eukaryota</taxon>
        <taxon>Metazoa</taxon>
        <taxon>Ecdysozoa</taxon>
        <taxon>Nematoda</taxon>
        <taxon>Chromadorea</taxon>
        <taxon>Rhabditida</taxon>
        <taxon>Tylenchina</taxon>
        <taxon>Panagrolaimomorpha</taxon>
        <taxon>Panagrolaimoidea</taxon>
        <taxon>Panagrolaimidae</taxon>
        <taxon>Panagrellus</taxon>
    </lineage>
</organism>
<dbReference type="AlphaFoldDB" id="A0A7E4V4Y2"/>
<feature type="compositionally biased region" description="Polar residues" evidence="7">
    <location>
        <begin position="382"/>
        <end position="394"/>
    </location>
</feature>
<dbReference type="GO" id="GO:0005829">
    <property type="term" value="C:cytosol"/>
    <property type="evidence" value="ECO:0007669"/>
    <property type="project" value="TreeGrafter"/>
</dbReference>
<keyword evidence="5" id="KW-0418">Kinase</keyword>
<sequence>MASSYHDEGRSRMSNSAFGSAEVNAETPDHNKVLLKMDNLRLCSSGMFSNVYRGKIVGGNKDDPNSIALKKTWTKSDSSLTEMRILSRLNKFRHRNIMHLLYSFQTDHKDNRTCYGLVFEFMPSNLYTYIRELRKINNRRPDLTEVRLMAWQLFRGQAHLNVLKIIHRDIKPQNILVNPDLGTLKIGDFGSSKFYTAGEHSHSYHVTRYYRAPELIMGATQYGPEIDVWSCGCVLGELLRCSVMWAGNSSEHQLYVIISTIGKPTFEEMKAMKVTDNTLIHAETAQKYVRAAPPRPADGFKKLVTANTAKEHLAINLLEQILRYAPNKRLSGPALLRHPFFSPIFEDDAIRSNGKSCSLAVTKKDYADALRGDPLDEESRTGSKTKSSEQTTDL</sequence>
<keyword evidence="2" id="KW-0723">Serine/threonine-protein kinase</keyword>
<comment type="similarity">
    <text evidence="1">Belongs to the protein kinase superfamily. CMGC Ser/Thr protein kinase family. GSK-3 subfamily.</text>
</comment>
<dbReference type="Gene3D" id="3.30.200.20">
    <property type="entry name" value="Phosphorylase Kinase, domain 1"/>
    <property type="match status" value="1"/>
</dbReference>
<reference evidence="10" key="2">
    <citation type="submission" date="2020-10" db="UniProtKB">
        <authorList>
            <consortium name="WormBaseParasite"/>
        </authorList>
    </citation>
    <scope>IDENTIFICATION</scope>
</reference>
<dbReference type="GO" id="GO:0030424">
    <property type="term" value="C:axon"/>
    <property type="evidence" value="ECO:0007669"/>
    <property type="project" value="TreeGrafter"/>
</dbReference>
<evidence type="ECO:0000256" key="1">
    <source>
        <dbReference type="ARBA" id="ARBA00005527"/>
    </source>
</evidence>
<dbReference type="SUPFAM" id="SSF56112">
    <property type="entry name" value="Protein kinase-like (PK-like)"/>
    <property type="match status" value="1"/>
</dbReference>
<dbReference type="Pfam" id="PF00069">
    <property type="entry name" value="Pkinase"/>
    <property type="match status" value="1"/>
</dbReference>
<dbReference type="InterPro" id="IPR050591">
    <property type="entry name" value="GSK-3"/>
</dbReference>
<protein>
    <submittedName>
        <fullName evidence="10">Protein kinase domain-containing protein</fullName>
    </submittedName>
</protein>
<dbReference type="GO" id="GO:0007165">
    <property type="term" value="P:signal transduction"/>
    <property type="evidence" value="ECO:0007669"/>
    <property type="project" value="TreeGrafter"/>
</dbReference>
<dbReference type="GO" id="GO:0070507">
    <property type="term" value="P:regulation of microtubule cytoskeleton organization"/>
    <property type="evidence" value="ECO:0007669"/>
    <property type="project" value="TreeGrafter"/>
</dbReference>
<dbReference type="GO" id="GO:0030154">
    <property type="term" value="P:cell differentiation"/>
    <property type="evidence" value="ECO:0007669"/>
    <property type="project" value="TreeGrafter"/>
</dbReference>
<reference evidence="9" key="1">
    <citation type="journal article" date="2013" name="Genetics">
        <title>The draft genome and transcriptome of Panagrellus redivivus are shaped by the harsh demands of a free-living lifestyle.</title>
        <authorList>
            <person name="Srinivasan J."/>
            <person name="Dillman A.R."/>
            <person name="Macchietto M.G."/>
            <person name="Heikkinen L."/>
            <person name="Lakso M."/>
            <person name="Fracchia K.M."/>
            <person name="Antoshechkin I."/>
            <person name="Mortazavi A."/>
            <person name="Wong G."/>
            <person name="Sternberg P.W."/>
        </authorList>
    </citation>
    <scope>NUCLEOTIDE SEQUENCE [LARGE SCALE GENOMIC DNA]</scope>
    <source>
        <strain evidence="9">MT8872</strain>
    </source>
</reference>
<dbReference type="PROSITE" id="PS50011">
    <property type="entry name" value="PROTEIN_KINASE_DOM"/>
    <property type="match status" value="1"/>
</dbReference>
<dbReference type="InterPro" id="IPR000719">
    <property type="entry name" value="Prot_kinase_dom"/>
</dbReference>
<evidence type="ECO:0000256" key="6">
    <source>
        <dbReference type="ARBA" id="ARBA00022840"/>
    </source>
</evidence>
<evidence type="ECO:0000313" key="9">
    <source>
        <dbReference type="Proteomes" id="UP000492821"/>
    </source>
</evidence>
<evidence type="ECO:0000256" key="3">
    <source>
        <dbReference type="ARBA" id="ARBA00022679"/>
    </source>
</evidence>